<reference evidence="1 2" key="1">
    <citation type="journal article" date="2016" name="Antonie Van Leeuwenhoek">
        <title>Lysinibacillus endophyticus sp. nov., an indole-3-acetic acid producing endophytic bacterium isolated from corn root (Zea mays cv. Xinken-5).</title>
        <authorList>
            <person name="Yu J."/>
            <person name="Guan X."/>
            <person name="Liu C."/>
            <person name="Xiang W."/>
            <person name="Yu Z."/>
            <person name="Liu X."/>
            <person name="Wang G."/>
        </authorList>
    </citation>
    <scope>NUCLEOTIDE SEQUENCE [LARGE SCALE GENOMIC DNA]</scope>
    <source>
        <strain evidence="1 2">DSM 100506</strain>
    </source>
</reference>
<dbReference type="OrthoDB" id="2902045at2"/>
<accession>A0A494YUE7</accession>
<dbReference type="RefSeq" id="WP_121215705.1">
    <property type="nucleotide sequence ID" value="NZ_RBZN01000056.1"/>
</dbReference>
<proteinExistence type="predicted"/>
<evidence type="ECO:0000313" key="1">
    <source>
        <dbReference type="EMBL" id="RKQ13773.1"/>
    </source>
</evidence>
<name>A0A494YUE7_9BACL</name>
<protein>
    <submittedName>
        <fullName evidence="1">Uncharacterized protein</fullName>
    </submittedName>
</protein>
<gene>
    <name evidence="1" type="ORF">D8M03_15375</name>
</gene>
<organism evidence="1 2">
    <name type="scientific">Ureibacillus endophyticus</name>
    <dbReference type="NCBI Taxonomy" id="1978490"/>
    <lineage>
        <taxon>Bacteria</taxon>
        <taxon>Bacillati</taxon>
        <taxon>Bacillota</taxon>
        <taxon>Bacilli</taxon>
        <taxon>Bacillales</taxon>
        <taxon>Caryophanaceae</taxon>
        <taxon>Ureibacillus</taxon>
    </lineage>
</organism>
<sequence>MNIFATQQINGNQDFGITTSVKNNNGTTSFKKVFGDEARKINPLHDVNNSRNNLINEAIETNDWSNYYAFEAKQHPAWYEQVDGQYVPNKMYYSSLIEANMNAVHNAKVDGDNELVAIWENNLHQMIDKFNNAPGIVPYVVGLNDRKDLAEQYGVAMADKTFFDSKYNSQLVATQGKFDQNMWYDNAYFAENKELKEHVASLISEELPKESITNSSTVVASSEENITQANSIENEFSESNVTQNQSEVLENLVAKSNIESDSINLIEEIQENQQKENEQQEAVQQHDLKELYLHNLKFAFHPNFKLVKESYI</sequence>
<keyword evidence="2" id="KW-1185">Reference proteome</keyword>
<evidence type="ECO:0000313" key="2">
    <source>
        <dbReference type="Proteomes" id="UP000272238"/>
    </source>
</evidence>
<dbReference type="AlphaFoldDB" id="A0A494YUE7"/>
<dbReference type="Proteomes" id="UP000272238">
    <property type="component" value="Unassembled WGS sequence"/>
</dbReference>
<dbReference type="EMBL" id="RBZN01000056">
    <property type="protein sequence ID" value="RKQ13773.1"/>
    <property type="molecule type" value="Genomic_DNA"/>
</dbReference>
<comment type="caution">
    <text evidence="1">The sequence shown here is derived from an EMBL/GenBank/DDBJ whole genome shotgun (WGS) entry which is preliminary data.</text>
</comment>